<feature type="compositionally biased region" description="Basic and acidic residues" evidence="1">
    <location>
        <begin position="98"/>
        <end position="107"/>
    </location>
</feature>
<gene>
    <name evidence="2" type="ORF">BAUCODRAFT_266978</name>
</gene>
<sequence length="122" mass="13924">MCLVLIRHWTPCLHMRGRCVDQCRINVAAPAVPSEDCAHRKDIYTSSAENEECPICIRRRLFEEHVEQQQDGMQPEVHGPMTRASETHTNSGVSVRTGRQESAEVRKGQAMADISRNFCWDE</sequence>
<evidence type="ECO:0000313" key="2">
    <source>
        <dbReference type="EMBL" id="EMC92928.1"/>
    </source>
</evidence>
<dbReference type="RefSeq" id="XP_007680198.1">
    <property type="nucleotide sequence ID" value="XM_007682008.1"/>
</dbReference>
<dbReference type="STRING" id="717646.M2MNA7"/>
<name>M2MNA7_BAUPA</name>
<evidence type="ECO:0000256" key="1">
    <source>
        <dbReference type="SAM" id="MobiDB-lite"/>
    </source>
</evidence>
<feature type="region of interest" description="Disordered" evidence="1">
    <location>
        <begin position="67"/>
        <end position="107"/>
    </location>
</feature>
<dbReference type="Proteomes" id="UP000011761">
    <property type="component" value="Unassembled WGS sequence"/>
</dbReference>
<keyword evidence="3" id="KW-1185">Reference proteome</keyword>
<dbReference type="EMBL" id="KB445561">
    <property type="protein sequence ID" value="EMC92928.1"/>
    <property type="molecule type" value="Genomic_DNA"/>
</dbReference>
<dbReference type="OrthoDB" id="3944844at2759"/>
<reference evidence="2 3" key="1">
    <citation type="journal article" date="2012" name="PLoS Pathog.">
        <title>Diverse lifestyles and strategies of plant pathogenesis encoded in the genomes of eighteen Dothideomycetes fungi.</title>
        <authorList>
            <person name="Ohm R.A."/>
            <person name="Feau N."/>
            <person name="Henrissat B."/>
            <person name="Schoch C.L."/>
            <person name="Horwitz B.A."/>
            <person name="Barry K.W."/>
            <person name="Condon B.J."/>
            <person name="Copeland A.C."/>
            <person name="Dhillon B."/>
            <person name="Glaser F."/>
            <person name="Hesse C.N."/>
            <person name="Kosti I."/>
            <person name="LaButti K."/>
            <person name="Lindquist E.A."/>
            <person name="Lucas S."/>
            <person name="Salamov A.A."/>
            <person name="Bradshaw R.E."/>
            <person name="Ciuffetti L."/>
            <person name="Hamelin R.C."/>
            <person name="Kema G.H.J."/>
            <person name="Lawrence C."/>
            <person name="Scott J.A."/>
            <person name="Spatafora J.W."/>
            <person name="Turgeon B.G."/>
            <person name="de Wit P.J.G.M."/>
            <person name="Zhong S."/>
            <person name="Goodwin S.B."/>
            <person name="Grigoriev I.V."/>
        </authorList>
    </citation>
    <scope>NUCLEOTIDE SEQUENCE [LARGE SCALE GENOMIC DNA]</scope>
    <source>
        <strain evidence="2 3">UAMH 10762</strain>
    </source>
</reference>
<organism evidence="2 3">
    <name type="scientific">Baudoinia panamericana (strain UAMH 10762)</name>
    <name type="common">Angels' share fungus</name>
    <name type="synonym">Baudoinia compniacensis (strain UAMH 10762)</name>
    <dbReference type="NCBI Taxonomy" id="717646"/>
    <lineage>
        <taxon>Eukaryota</taxon>
        <taxon>Fungi</taxon>
        <taxon>Dikarya</taxon>
        <taxon>Ascomycota</taxon>
        <taxon>Pezizomycotina</taxon>
        <taxon>Dothideomycetes</taxon>
        <taxon>Dothideomycetidae</taxon>
        <taxon>Mycosphaerellales</taxon>
        <taxon>Teratosphaeriaceae</taxon>
        <taxon>Baudoinia</taxon>
    </lineage>
</organism>
<proteinExistence type="predicted"/>
<evidence type="ECO:0000313" key="3">
    <source>
        <dbReference type="Proteomes" id="UP000011761"/>
    </source>
</evidence>
<accession>M2MNA7</accession>
<dbReference type="KEGG" id="bcom:BAUCODRAFT_266978"/>
<dbReference type="GeneID" id="19110471"/>
<protein>
    <submittedName>
        <fullName evidence="2">Uncharacterized protein</fullName>
    </submittedName>
</protein>
<dbReference type="AlphaFoldDB" id="M2MNA7"/>
<dbReference type="HOGENOM" id="CLU_2026275_0_0_1"/>